<dbReference type="Gene3D" id="3.30.200.20">
    <property type="entry name" value="Phosphorylase Kinase, domain 1"/>
    <property type="match status" value="1"/>
</dbReference>
<keyword evidence="4" id="KW-0547">Nucleotide-binding</keyword>
<organism evidence="9 10">
    <name type="scientific">Fulvitalea axinellae</name>
    <dbReference type="NCBI Taxonomy" id="1182444"/>
    <lineage>
        <taxon>Bacteria</taxon>
        <taxon>Pseudomonadati</taxon>
        <taxon>Bacteroidota</taxon>
        <taxon>Cytophagia</taxon>
        <taxon>Cytophagales</taxon>
        <taxon>Persicobacteraceae</taxon>
        <taxon>Fulvitalea</taxon>
    </lineage>
</organism>
<keyword evidence="1" id="KW-0028">Amino-acid biosynthesis</keyword>
<dbReference type="KEGG" id="fax:FUAX_46730"/>
<sequence length="306" mass="35204">MADLDFERLLKSYDLGVFINAKRLSSGFANENYRLETDKGVFLARLCKQQPLENIEYELWVLKGLKSLDFPAAYPIARKDGSLISDSSAGYFVFYDFISGSEPEANIETAKEIGNASAKIGLFPNPEEKIKQNYLDWECCEQVLARIPESKNPKPDIFDFYIEQTEKLREAYHADLPKGLVHGDIFTDNTLFNGNKLSAIIDFEEACYENLLFEVGVAINGFCFKENRLSSELLDSYLNEYQKIRPLSSEELKWLPDYIKRGAHAMLTWHLQNDLVDVPNERQESRVRELCDRINLLESDLQEIIL</sequence>
<evidence type="ECO:0000256" key="1">
    <source>
        <dbReference type="ARBA" id="ARBA00022605"/>
    </source>
</evidence>
<comment type="similarity">
    <text evidence="7">Belongs to the pseudomonas-type ThrB family.</text>
</comment>
<dbReference type="CDD" id="cd05153">
    <property type="entry name" value="HomoserineK_II"/>
    <property type="match status" value="1"/>
</dbReference>
<dbReference type="Pfam" id="PF01636">
    <property type="entry name" value="APH"/>
    <property type="match status" value="1"/>
</dbReference>
<evidence type="ECO:0000256" key="7">
    <source>
        <dbReference type="ARBA" id="ARBA00038240"/>
    </source>
</evidence>
<evidence type="ECO:0000256" key="5">
    <source>
        <dbReference type="ARBA" id="ARBA00022777"/>
    </source>
</evidence>
<feature type="domain" description="Aminoglycoside phosphotransferase" evidence="8">
    <location>
        <begin position="21"/>
        <end position="247"/>
    </location>
</feature>
<dbReference type="PANTHER" id="PTHR21064">
    <property type="entry name" value="AMINOGLYCOSIDE PHOSPHOTRANSFERASE DOMAIN-CONTAINING PROTEIN-RELATED"/>
    <property type="match status" value="1"/>
</dbReference>
<evidence type="ECO:0000313" key="10">
    <source>
        <dbReference type="Proteomes" id="UP001348817"/>
    </source>
</evidence>
<dbReference type="PANTHER" id="PTHR21064:SF6">
    <property type="entry name" value="AMINOGLYCOSIDE PHOSPHOTRANSFERASE DOMAIN-CONTAINING PROTEIN"/>
    <property type="match status" value="1"/>
</dbReference>
<dbReference type="EMBL" id="AP025317">
    <property type="protein sequence ID" value="BDD12241.1"/>
    <property type="molecule type" value="Genomic_DNA"/>
</dbReference>
<dbReference type="InterPro" id="IPR005280">
    <property type="entry name" value="Homoserine_kinase_II"/>
</dbReference>
<evidence type="ECO:0000256" key="6">
    <source>
        <dbReference type="ARBA" id="ARBA00022840"/>
    </source>
</evidence>
<reference evidence="9 10" key="1">
    <citation type="submission" date="2021-12" db="EMBL/GenBank/DDBJ databases">
        <title>Genome sequencing of bacteria with rrn-lacking chromosome and rrn-plasmid.</title>
        <authorList>
            <person name="Anda M."/>
            <person name="Iwasaki W."/>
        </authorList>
    </citation>
    <scope>NUCLEOTIDE SEQUENCE [LARGE SCALE GENOMIC DNA]</scope>
    <source>
        <strain evidence="9 10">DSM 100852</strain>
        <plasmid evidence="9 10">pFA3</plasmid>
    </source>
</reference>
<keyword evidence="10" id="KW-1185">Reference proteome</keyword>
<dbReference type="SUPFAM" id="SSF56112">
    <property type="entry name" value="Protein kinase-like (PK-like)"/>
    <property type="match status" value="1"/>
</dbReference>
<evidence type="ECO:0000259" key="8">
    <source>
        <dbReference type="Pfam" id="PF01636"/>
    </source>
</evidence>
<keyword evidence="6" id="KW-0067">ATP-binding</keyword>
<dbReference type="GO" id="GO:0005524">
    <property type="term" value="F:ATP binding"/>
    <property type="evidence" value="ECO:0007669"/>
    <property type="project" value="UniProtKB-KW"/>
</dbReference>
<keyword evidence="3" id="KW-0791">Threonine biosynthesis</keyword>
<keyword evidence="9" id="KW-0614">Plasmid</keyword>
<evidence type="ECO:0000313" key="9">
    <source>
        <dbReference type="EMBL" id="BDD12241.1"/>
    </source>
</evidence>
<dbReference type="GO" id="GO:0004413">
    <property type="term" value="F:homoserine kinase activity"/>
    <property type="evidence" value="ECO:0007669"/>
    <property type="project" value="InterPro"/>
</dbReference>
<evidence type="ECO:0000256" key="3">
    <source>
        <dbReference type="ARBA" id="ARBA00022697"/>
    </source>
</evidence>
<proteinExistence type="inferred from homology"/>
<dbReference type="Proteomes" id="UP001348817">
    <property type="component" value="Plasmid pFA3"/>
</dbReference>
<evidence type="ECO:0000256" key="2">
    <source>
        <dbReference type="ARBA" id="ARBA00022679"/>
    </source>
</evidence>
<dbReference type="GO" id="GO:0009088">
    <property type="term" value="P:threonine biosynthetic process"/>
    <property type="evidence" value="ECO:0007669"/>
    <property type="project" value="UniProtKB-KW"/>
</dbReference>
<accession>A0AAU9CT13</accession>
<keyword evidence="2" id="KW-0808">Transferase</keyword>
<evidence type="ECO:0000256" key="4">
    <source>
        <dbReference type="ARBA" id="ARBA00022741"/>
    </source>
</evidence>
<dbReference type="InterPro" id="IPR002575">
    <property type="entry name" value="Aminoglycoside_PTrfase"/>
</dbReference>
<keyword evidence="5 9" id="KW-0418">Kinase</keyword>
<name>A0AAU9CT13_9BACT</name>
<dbReference type="InterPro" id="IPR011009">
    <property type="entry name" value="Kinase-like_dom_sf"/>
</dbReference>
<geneLocation type="plasmid" evidence="9 10">
    <name>pFA3</name>
</geneLocation>
<dbReference type="RefSeq" id="WP_338395382.1">
    <property type="nucleotide sequence ID" value="NZ_AP025317.1"/>
</dbReference>
<dbReference type="InterPro" id="IPR050249">
    <property type="entry name" value="Pseudomonas-type_ThrB"/>
</dbReference>
<dbReference type="AlphaFoldDB" id="A0AAU9CT13"/>
<dbReference type="Gene3D" id="3.90.1200.10">
    <property type="match status" value="1"/>
</dbReference>
<protein>
    <submittedName>
        <fullName evidence="9">Homoserine kinase</fullName>
    </submittedName>
</protein>
<gene>
    <name evidence="9" type="primary">thrB_2</name>
    <name evidence="9" type="ORF">FUAX_46730</name>
</gene>